<name>A0A2N6SZ90_9CORY</name>
<feature type="transmembrane region" description="Helical" evidence="1">
    <location>
        <begin position="21"/>
        <end position="39"/>
    </location>
</feature>
<reference evidence="2 3" key="1">
    <citation type="submission" date="2017-09" db="EMBL/GenBank/DDBJ databases">
        <title>Bacterial strain isolated from the female urinary microbiota.</title>
        <authorList>
            <person name="Thomas-White K."/>
            <person name="Kumar N."/>
            <person name="Forster S."/>
            <person name="Putonti C."/>
            <person name="Lawley T."/>
            <person name="Wolfe A.J."/>
        </authorList>
    </citation>
    <scope>NUCLEOTIDE SEQUENCE [LARGE SCALE GENOMIC DNA]</scope>
    <source>
        <strain evidence="2 3">UMB0908</strain>
    </source>
</reference>
<evidence type="ECO:0008006" key="4">
    <source>
        <dbReference type="Google" id="ProtNLM"/>
    </source>
</evidence>
<dbReference type="RefSeq" id="WP_102212659.1">
    <property type="nucleotide sequence ID" value="NZ_PNHF01000011.1"/>
</dbReference>
<feature type="transmembrane region" description="Helical" evidence="1">
    <location>
        <begin position="187"/>
        <end position="205"/>
    </location>
</feature>
<dbReference type="STRING" id="1725.WU86_03875"/>
<dbReference type="EMBL" id="PNHF01000011">
    <property type="protein sequence ID" value="PMC62372.1"/>
    <property type="molecule type" value="Genomic_DNA"/>
</dbReference>
<feature type="transmembrane region" description="Helical" evidence="1">
    <location>
        <begin position="59"/>
        <end position="81"/>
    </location>
</feature>
<protein>
    <recommendedName>
        <fullName evidence="4">DUF998 domain-containing protein</fullName>
    </recommendedName>
</protein>
<evidence type="ECO:0000313" key="2">
    <source>
        <dbReference type="EMBL" id="PMC62372.1"/>
    </source>
</evidence>
<keyword evidence="1" id="KW-1133">Transmembrane helix</keyword>
<feature type="transmembrane region" description="Helical" evidence="1">
    <location>
        <begin position="139"/>
        <end position="158"/>
    </location>
</feature>
<sequence>MKEKAMAHLNGIEMGAVRKRAPEAFAVAGGALLAAFPLIRPWGDKAGGPADMVDAFASPMWVAAHVAGMGGFVFLAAAVVAWRRRHGANAGGIPWWVASGVALMLPFFGAETFGLHVIAGSAPQGQAIAAANAIREGTVQLTMFAAGLLLIAVGAVLLARRDRSATLLSFALVTYLPQFFVAPQLRVAHGVVLFAGAALWAWSLVRTPRPALAPPQNSMVGEAMLLTRQ</sequence>
<keyword evidence="1" id="KW-0472">Membrane</keyword>
<accession>A0A2N6SZ90</accession>
<evidence type="ECO:0000256" key="1">
    <source>
        <dbReference type="SAM" id="Phobius"/>
    </source>
</evidence>
<organism evidence="2 3">
    <name type="scientific">Corynebacterium xerosis</name>
    <dbReference type="NCBI Taxonomy" id="1725"/>
    <lineage>
        <taxon>Bacteria</taxon>
        <taxon>Bacillati</taxon>
        <taxon>Actinomycetota</taxon>
        <taxon>Actinomycetes</taxon>
        <taxon>Mycobacteriales</taxon>
        <taxon>Corynebacteriaceae</taxon>
        <taxon>Corynebacterium</taxon>
    </lineage>
</organism>
<proteinExistence type="predicted"/>
<feature type="transmembrane region" description="Helical" evidence="1">
    <location>
        <begin position="93"/>
        <end position="119"/>
    </location>
</feature>
<evidence type="ECO:0000313" key="3">
    <source>
        <dbReference type="Proteomes" id="UP000235363"/>
    </source>
</evidence>
<comment type="caution">
    <text evidence="2">The sequence shown here is derived from an EMBL/GenBank/DDBJ whole genome shotgun (WGS) entry which is preliminary data.</text>
</comment>
<dbReference type="AlphaFoldDB" id="A0A2N6SZ90"/>
<gene>
    <name evidence="2" type="ORF">CJ204_05790</name>
</gene>
<keyword evidence="1" id="KW-0812">Transmembrane</keyword>
<feature type="transmembrane region" description="Helical" evidence="1">
    <location>
        <begin position="165"/>
        <end position="181"/>
    </location>
</feature>
<dbReference type="Proteomes" id="UP000235363">
    <property type="component" value="Unassembled WGS sequence"/>
</dbReference>